<sequence>MDQIWRKGLSLLLEGVESVCGLKERTPFRKFWSEGDRVYSLELRGRGLVGGWKMLASKLRSVGVAPLQWSGVCWINNRLPKPHPSSSVGRGLCPLPESPRASRCRLARNWRKKLWIGMRSCWAGNLWLSNVRENLMLLEFEFEDEAERVFSSGIRSFRGRSFRLEKWKPSVGCLEGDNEETRHVWVRILGLPLHLWGRKPLQAVRRRLWEVVAGATCYALQLWWEEEPCLSSVIPACRSGAWKIGDDVVAPSRAMGSVDPQTPASVTLQPEKLLSPTLGTVAPTQT</sequence>
<gene>
    <name evidence="1" type="ORF">CK203_018807</name>
</gene>
<evidence type="ECO:0000313" key="2">
    <source>
        <dbReference type="Proteomes" id="UP000288805"/>
    </source>
</evidence>
<protein>
    <submittedName>
        <fullName evidence="1">Uncharacterized protein</fullName>
    </submittedName>
</protein>
<dbReference type="AlphaFoldDB" id="A0A438JAI2"/>
<dbReference type="Proteomes" id="UP000288805">
    <property type="component" value="Unassembled WGS sequence"/>
</dbReference>
<accession>A0A438JAI2</accession>
<organism evidence="1 2">
    <name type="scientific">Vitis vinifera</name>
    <name type="common">Grape</name>
    <dbReference type="NCBI Taxonomy" id="29760"/>
    <lineage>
        <taxon>Eukaryota</taxon>
        <taxon>Viridiplantae</taxon>
        <taxon>Streptophyta</taxon>
        <taxon>Embryophyta</taxon>
        <taxon>Tracheophyta</taxon>
        <taxon>Spermatophyta</taxon>
        <taxon>Magnoliopsida</taxon>
        <taxon>eudicotyledons</taxon>
        <taxon>Gunneridae</taxon>
        <taxon>Pentapetalae</taxon>
        <taxon>rosids</taxon>
        <taxon>Vitales</taxon>
        <taxon>Vitaceae</taxon>
        <taxon>Viteae</taxon>
        <taxon>Vitis</taxon>
    </lineage>
</organism>
<proteinExistence type="predicted"/>
<evidence type="ECO:0000313" key="1">
    <source>
        <dbReference type="EMBL" id="RVX05974.1"/>
    </source>
</evidence>
<name>A0A438JAI2_VITVI</name>
<reference evidence="1 2" key="1">
    <citation type="journal article" date="2018" name="PLoS Genet.">
        <title>Population sequencing reveals clonal diversity and ancestral inbreeding in the grapevine cultivar Chardonnay.</title>
        <authorList>
            <person name="Roach M.J."/>
            <person name="Johnson D.L."/>
            <person name="Bohlmann J."/>
            <person name="van Vuuren H.J."/>
            <person name="Jones S.J."/>
            <person name="Pretorius I.S."/>
            <person name="Schmidt S.A."/>
            <person name="Borneman A.R."/>
        </authorList>
    </citation>
    <scope>NUCLEOTIDE SEQUENCE [LARGE SCALE GENOMIC DNA]</scope>
    <source>
        <strain evidence="2">cv. Chardonnay</strain>
        <tissue evidence="1">Leaf</tissue>
    </source>
</reference>
<comment type="caution">
    <text evidence="1">The sequence shown here is derived from an EMBL/GenBank/DDBJ whole genome shotgun (WGS) entry which is preliminary data.</text>
</comment>
<dbReference type="PANTHER" id="PTHR34427:SF5">
    <property type="entry name" value="DUF4283 DOMAIN-CONTAINING PROTEIN"/>
    <property type="match status" value="1"/>
</dbReference>
<dbReference type="PANTHER" id="PTHR34427">
    <property type="entry name" value="DUF4283 DOMAIN PROTEIN"/>
    <property type="match status" value="1"/>
</dbReference>
<dbReference type="EMBL" id="QGNW01000053">
    <property type="protein sequence ID" value="RVX05974.1"/>
    <property type="molecule type" value="Genomic_DNA"/>
</dbReference>